<evidence type="ECO:0000313" key="3">
    <source>
        <dbReference type="EMBL" id="KAL2461701.1"/>
    </source>
</evidence>
<evidence type="ECO:0000313" key="4">
    <source>
        <dbReference type="Proteomes" id="UP001604336"/>
    </source>
</evidence>
<dbReference type="Pfam" id="PF07727">
    <property type="entry name" value="RVT_2"/>
    <property type="match status" value="1"/>
</dbReference>
<comment type="caution">
    <text evidence="3">The sequence shown here is derived from an EMBL/GenBank/DDBJ whole genome shotgun (WGS) entry which is preliminary data.</text>
</comment>
<dbReference type="EMBL" id="JBFOLK010000014">
    <property type="protein sequence ID" value="KAL2461701.1"/>
    <property type="molecule type" value="Genomic_DNA"/>
</dbReference>
<name>A0ABD1PCT8_9LAMI</name>
<evidence type="ECO:0000259" key="1">
    <source>
        <dbReference type="Pfam" id="PF07727"/>
    </source>
</evidence>
<dbReference type="Proteomes" id="UP001604336">
    <property type="component" value="Unassembled WGS sequence"/>
</dbReference>
<dbReference type="Pfam" id="PF25597">
    <property type="entry name" value="SH3_retrovirus"/>
    <property type="match status" value="1"/>
</dbReference>
<feature type="domain" description="Retroviral polymerase SH3-like" evidence="2">
    <location>
        <begin position="16"/>
        <end position="69"/>
    </location>
</feature>
<proteinExistence type="predicted"/>
<gene>
    <name evidence="3" type="ORF">Adt_45121</name>
</gene>
<dbReference type="AlphaFoldDB" id="A0ABD1PCT8"/>
<dbReference type="InterPro" id="IPR013103">
    <property type="entry name" value="RVT_2"/>
</dbReference>
<organism evidence="3 4">
    <name type="scientific">Abeliophyllum distichum</name>
    <dbReference type="NCBI Taxonomy" id="126358"/>
    <lineage>
        <taxon>Eukaryota</taxon>
        <taxon>Viridiplantae</taxon>
        <taxon>Streptophyta</taxon>
        <taxon>Embryophyta</taxon>
        <taxon>Tracheophyta</taxon>
        <taxon>Spermatophyta</taxon>
        <taxon>Magnoliopsida</taxon>
        <taxon>eudicotyledons</taxon>
        <taxon>Gunneridae</taxon>
        <taxon>Pentapetalae</taxon>
        <taxon>asterids</taxon>
        <taxon>lamiids</taxon>
        <taxon>Lamiales</taxon>
        <taxon>Oleaceae</taxon>
        <taxon>Forsythieae</taxon>
        <taxon>Abeliophyllum</taxon>
    </lineage>
</organism>
<dbReference type="InterPro" id="IPR057670">
    <property type="entry name" value="SH3_retrovirus"/>
</dbReference>
<evidence type="ECO:0000259" key="2">
    <source>
        <dbReference type="Pfam" id="PF25597"/>
    </source>
</evidence>
<sequence length="179" mass="20619">MLGEHTDYERLRFFGCTTYYHVNEGKLDARAKNAIFLGYAAGVKGYRLWCMEDSKFIISRDVTFDENSMVASLKATVPDQPLRHYGQVNLVEYALSVEDDELVTFKEAIRDSNSESWLAAMEEEMESLRKNQRWEVVPLPVGKKAIGCKWVYKKKEDPFDLGGTRYKARLVAKGFAQRE</sequence>
<feature type="domain" description="Reverse transcriptase Ty1/copia-type" evidence="1">
    <location>
        <begin position="131"/>
        <end position="178"/>
    </location>
</feature>
<accession>A0ABD1PCT8</accession>
<reference evidence="4" key="1">
    <citation type="submission" date="2024-07" db="EMBL/GenBank/DDBJ databases">
        <title>Two chromosome-level genome assemblies of Korean endemic species Abeliophyllum distichum and Forsythia ovata (Oleaceae).</title>
        <authorList>
            <person name="Jang H."/>
        </authorList>
    </citation>
    <scope>NUCLEOTIDE SEQUENCE [LARGE SCALE GENOMIC DNA]</scope>
</reference>
<protein>
    <submittedName>
        <fullName evidence="3">Copia LTR rider</fullName>
    </submittedName>
</protein>
<keyword evidence="4" id="KW-1185">Reference proteome</keyword>